<dbReference type="AlphaFoldDB" id="A0AAV4SLL3"/>
<keyword evidence="2" id="KW-1185">Reference proteome</keyword>
<evidence type="ECO:0000313" key="1">
    <source>
        <dbReference type="EMBL" id="GIY33879.1"/>
    </source>
</evidence>
<protein>
    <submittedName>
        <fullName evidence="1">Uncharacterized protein</fullName>
    </submittedName>
</protein>
<evidence type="ECO:0000313" key="2">
    <source>
        <dbReference type="Proteomes" id="UP001054837"/>
    </source>
</evidence>
<gene>
    <name evidence="1" type="ORF">CDAR_41191</name>
</gene>
<organism evidence="1 2">
    <name type="scientific">Caerostris darwini</name>
    <dbReference type="NCBI Taxonomy" id="1538125"/>
    <lineage>
        <taxon>Eukaryota</taxon>
        <taxon>Metazoa</taxon>
        <taxon>Ecdysozoa</taxon>
        <taxon>Arthropoda</taxon>
        <taxon>Chelicerata</taxon>
        <taxon>Arachnida</taxon>
        <taxon>Araneae</taxon>
        <taxon>Araneomorphae</taxon>
        <taxon>Entelegynae</taxon>
        <taxon>Araneoidea</taxon>
        <taxon>Araneidae</taxon>
        <taxon>Caerostris</taxon>
    </lineage>
</organism>
<reference evidence="1 2" key="1">
    <citation type="submission" date="2021-06" db="EMBL/GenBank/DDBJ databases">
        <title>Caerostris darwini draft genome.</title>
        <authorList>
            <person name="Kono N."/>
            <person name="Arakawa K."/>
        </authorList>
    </citation>
    <scope>NUCLEOTIDE SEQUENCE [LARGE SCALE GENOMIC DNA]</scope>
</reference>
<proteinExistence type="predicted"/>
<name>A0AAV4SLL3_9ARAC</name>
<dbReference type="Proteomes" id="UP001054837">
    <property type="component" value="Unassembled WGS sequence"/>
</dbReference>
<sequence>MATGRKQFVKEEILGSLDSNSRWSGYLNFGDITARGICDAFIARWYLHLREETGPDSCKVIEGENMATGRKQFVKEEIRGSLDSNSRWSGYLNFGDIPARGICDTLISRWLFYLREETGVRISRDVEEFFCNECHLGSEFLV</sequence>
<comment type="caution">
    <text evidence="1">The sequence shown here is derived from an EMBL/GenBank/DDBJ whole genome shotgun (WGS) entry which is preliminary data.</text>
</comment>
<accession>A0AAV4SLL3</accession>
<dbReference type="EMBL" id="BPLQ01007998">
    <property type="protein sequence ID" value="GIY33879.1"/>
    <property type="molecule type" value="Genomic_DNA"/>
</dbReference>